<protein>
    <submittedName>
        <fullName evidence="2">Putative RNA-binding Zn ribbon-like protein</fullName>
    </submittedName>
</protein>
<dbReference type="AlphaFoldDB" id="A0A2P8DS72"/>
<dbReference type="Pfam" id="PF07336">
    <property type="entry name" value="ABATE"/>
    <property type="match status" value="1"/>
</dbReference>
<organism evidence="2 3">
    <name type="scientific">Murinocardiopsis flavida</name>
    <dbReference type="NCBI Taxonomy" id="645275"/>
    <lineage>
        <taxon>Bacteria</taxon>
        <taxon>Bacillati</taxon>
        <taxon>Actinomycetota</taxon>
        <taxon>Actinomycetes</taxon>
        <taxon>Streptosporangiales</taxon>
        <taxon>Nocardiopsidaceae</taxon>
        <taxon>Murinocardiopsis</taxon>
    </lineage>
</organism>
<comment type="caution">
    <text evidence="2">The sequence shown here is derived from an EMBL/GenBank/DDBJ whole genome shotgun (WGS) entry which is preliminary data.</text>
</comment>
<feature type="domain" description="Zinc finger CGNR" evidence="1">
    <location>
        <begin position="142"/>
        <end position="185"/>
    </location>
</feature>
<sequence>MKIPLNDYSMGAAVATDLVNTAPIVQKAGDTLPDPAALADFLAAHGLDLGLGGGPTEDDVERVHALRGEVRTLVESAGEADSVQGANALAARAGGSPALDRDADGRWQWFVAPAPQASIADGLAFLIGTGLLGVVRTLSHDRFRSCASPVCEGVFVDTSRAGRRRYCMPELCGNRVNVARYRARRREDAS</sequence>
<reference evidence="2 3" key="1">
    <citation type="submission" date="2018-03" db="EMBL/GenBank/DDBJ databases">
        <title>Genomic Encyclopedia of Archaeal and Bacterial Type Strains, Phase II (KMG-II): from individual species to whole genera.</title>
        <authorList>
            <person name="Goeker M."/>
        </authorList>
    </citation>
    <scope>NUCLEOTIDE SEQUENCE [LARGE SCALE GENOMIC DNA]</scope>
    <source>
        <strain evidence="2 3">DSM 45312</strain>
    </source>
</reference>
<evidence type="ECO:0000259" key="1">
    <source>
        <dbReference type="Pfam" id="PF11706"/>
    </source>
</evidence>
<dbReference type="Pfam" id="PF11706">
    <property type="entry name" value="zf-CGNR"/>
    <property type="match status" value="1"/>
</dbReference>
<dbReference type="SUPFAM" id="SSF160904">
    <property type="entry name" value="Jann2411-like"/>
    <property type="match status" value="1"/>
</dbReference>
<dbReference type="PANTHER" id="PTHR35525:SF3">
    <property type="entry name" value="BLL6575 PROTEIN"/>
    <property type="match status" value="1"/>
</dbReference>
<gene>
    <name evidence="2" type="ORF">CLV63_102184</name>
</gene>
<dbReference type="InterPro" id="IPR023286">
    <property type="entry name" value="ABATE_dom_sf"/>
</dbReference>
<accession>A0A2P8DS72</accession>
<dbReference type="Gene3D" id="1.10.3300.10">
    <property type="entry name" value="Jann2411-like domain"/>
    <property type="match status" value="1"/>
</dbReference>
<proteinExistence type="predicted"/>
<dbReference type="RefSeq" id="WP_106581432.1">
    <property type="nucleotide sequence ID" value="NZ_PYGA01000002.1"/>
</dbReference>
<dbReference type="OrthoDB" id="3531194at2"/>
<evidence type="ECO:0000313" key="3">
    <source>
        <dbReference type="Proteomes" id="UP000240542"/>
    </source>
</evidence>
<keyword evidence="3" id="KW-1185">Reference proteome</keyword>
<dbReference type="PANTHER" id="PTHR35525">
    <property type="entry name" value="BLL6575 PROTEIN"/>
    <property type="match status" value="1"/>
</dbReference>
<dbReference type="Proteomes" id="UP000240542">
    <property type="component" value="Unassembled WGS sequence"/>
</dbReference>
<name>A0A2P8DS72_9ACTN</name>
<dbReference type="EMBL" id="PYGA01000002">
    <property type="protein sequence ID" value="PSL00058.1"/>
    <property type="molecule type" value="Genomic_DNA"/>
</dbReference>
<dbReference type="InterPro" id="IPR010852">
    <property type="entry name" value="ABATE"/>
</dbReference>
<dbReference type="InterPro" id="IPR021005">
    <property type="entry name" value="Znf_CGNR"/>
</dbReference>
<evidence type="ECO:0000313" key="2">
    <source>
        <dbReference type="EMBL" id="PSL00058.1"/>
    </source>
</evidence>